<evidence type="ECO:0000313" key="3">
    <source>
        <dbReference type="WBParaSite" id="Gr19_v10_g12032.t1"/>
    </source>
</evidence>
<keyword evidence="1" id="KW-0732">Signal</keyword>
<dbReference type="AlphaFoldDB" id="A0A914GX76"/>
<protein>
    <submittedName>
        <fullName evidence="3">Uncharacterized protein</fullName>
    </submittedName>
</protein>
<sequence>MCSNSNRPKFIFLILFPTLLLPPSTFSSPSIPLSVSVRCSSHSMEMFVQFREPFHGRLKTRPNGLCFVNGRGRSRVGLRLPLDDAHRRRCAIVRRETEFVAIVDLEMNTNVVTAEDNAYFVRCPIDTETDKDEAEENKQKPSNFLGKNIKVTSSSTLAPQETERETRIWEGREAEELLQLGLEFGRNAFPLRLRKCAVFSPSFSDDQHRVRAVQISDENGCPLNYDDPPSDQPPKFVDEPPPARGVPDHFFIQCEVLKSRGGQSGAEEMVGNFWRKKAKKFNSEHYGEIRLDSTEAITGILRVKQRQNA</sequence>
<dbReference type="Proteomes" id="UP000887572">
    <property type="component" value="Unplaced"/>
</dbReference>
<proteinExistence type="predicted"/>
<name>A0A914GX76_GLORO</name>
<accession>A0A914GX76</accession>
<evidence type="ECO:0000313" key="2">
    <source>
        <dbReference type="Proteomes" id="UP000887572"/>
    </source>
</evidence>
<feature type="signal peptide" evidence="1">
    <location>
        <begin position="1"/>
        <end position="27"/>
    </location>
</feature>
<organism evidence="2 3">
    <name type="scientific">Globodera rostochiensis</name>
    <name type="common">Golden nematode worm</name>
    <name type="synonym">Heterodera rostochiensis</name>
    <dbReference type="NCBI Taxonomy" id="31243"/>
    <lineage>
        <taxon>Eukaryota</taxon>
        <taxon>Metazoa</taxon>
        <taxon>Ecdysozoa</taxon>
        <taxon>Nematoda</taxon>
        <taxon>Chromadorea</taxon>
        <taxon>Rhabditida</taxon>
        <taxon>Tylenchina</taxon>
        <taxon>Tylenchomorpha</taxon>
        <taxon>Tylenchoidea</taxon>
        <taxon>Heteroderidae</taxon>
        <taxon>Heteroderinae</taxon>
        <taxon>Globodera</taxon>
    </lineage>
</organism>
<feature type="chain" id="PRO_5037287405" evidence="1">
    <location>
        <begin position="28"/>
        <end position="309"/>
    </location>
</feature>
<keyword evidence="2" id="KW-1185">Reference proteome</keyword>
<reference evidence="3" key="1">
    <citation type="submission" date="2022-11" db="UniProtKB">
        <authorList>
            <consortium name="WormBaseParasite"/>
        </authorList>
    </citation>
    <scope>IDENTIFICATION</scope>
</reference>
<dbReference type="WBParaSite" id="Gr19_v10_g12032.t1">
    <property type="protein sequence ID" value="Gr19_v10_g12032.t1"/>
    <property type="gene ID" value="Gr19_v10_g12032"/>
</dbReference>
<evidence type="ECO:0000256" key="1">
    <source>
        <dbReference type="SAM" id="SignalP"/>
    </source>
</evidence>